<evidence type="ECO:0000313" key="5">
    <source>
        <dbReference type="EMBL" id="MCZ9293651.1"/>
    </source>
</evidence>
<keyword evidence="2" id="KW-0812">Transmembrane</keyword>
<dbReference type="Gene3D" id="3.60.21.10">
    <property type="match status" value="1"/>
</dbReference>
<evidence type="ECO:0000256" key="3">
    <source>
        <dbReference type="SAM" id="SignalP"/>
    </source>
</evidence>
<dbReference type="AlphaFoldDB" id="A0A9X3LSX3"/>
<feature type="domain" description="Purple acid phosphatase N-terminal" evidence="4">
    <location>
        <begin position="51"/>
        <end position="158"/>
    </location>
</feature>
<feature type="transmembrane region" description="Helical" evidence="2">
    <location>
        <begin position="420"/>
        <end position="440"/>
    </location>
</feature>
<comment type="caution">
    <text evidence="5">The sequence shown here is derived from an EMBL/GenBank/DDBJ whole genome shotgun (WGS) entry which is preliminary data.</text>
</comment>
<dbReference type="InterPro" id="IPR039331">
    <property type="entry name" value="PAPs-like"/>
</dbReference>
<dbReference type="GO" id="GO:0003993">
    <property type="term" value="F:acid phosphatase activity"/>
    <property type="evidence" value="ECO:0007669"/>
    <property type="project" value="InterPro"/>
</dbReference>
<keyword evidence="6" id="KW-1185">Reference proteome</keyword>
<reference evidence="5" key="1">
    <citation type="submission" date="2022-02" db="EMBL/GenBank/DDBJ databases">
        <title>Corynebacterium sp. from urogenital microbiome.</title>
        <authorList>
            <person name="Cappelli E.A."/>
            <person name="Ribeiro T.G."/>
            <person name="Peixe L."/>
        </authorList>
    </citation>
    <scope>NUCLEOTIDE SEQUENCE</scope>
    <source>
        <strain evidence="5">C8Ua_172</strain>
    </source>
</reference>
<evidence type="ECO:0000256" key="2">
    <source>
        <dbReference type="SAM" id="Phobius"/>
    </source>
</evidence>
<dbReference type="GO" id="GO:0046872">
    <property type="term" value="F:metal ion binding"/>
    <property type="evidence" value="ECO:0007669"/>
    <property type="project" value="InterPro"/>
</dbReference>
<proteinExistence type="predicted"/>
<dbReference type="Proteomes" id="UP001146468">
    <property type="component" value="Unassembled WGS sequence"/>
</dbReference>
<dbReference type="PANTHER" id="PTHR22953:SF153">
    <property type="entry name" value="PURPLE ACID PHOSPHATASE"/>
    <property type="match status" value="1"/>
</dbReference>
<dbReference type="InterPro" id="IPR008963">
    <property type="entry name" value="Purple_acid_Pase-like_N"/>
</dbReference>
<dbReference type="InterPro" id="IPR029052">
    <property type="entry name" value="Metallo-depent_PP-like"/>
</dbReference>
<dbReference type="PANTHER" id="PTHR22953">
    <property type="entry name" value="ACID PHOSPHATASE RELATED"/>
    <property type="match status" value="1"/>
</dbReference>
<keyword evidence="1 3" id="KW-0732">Signal</keyword>
<dbReference type="Pfam" id="PF16656">
    <property type="entry name" value="Pur_ac_phosph_N"/>
    <property type="match status" value="1"/>
</dbReference>
<dbReference type="Gene3D" id="2.60.40.380">
    <property type="entry name" value="Purple acid phosphatase-like, N-terminal"/>
    <property type="match status" value="1"/>
</dbReference>
<keyword evidence="2" id="KW-1133">Transmembrane helix</keyword>
<name>A0A9X3LSX3_9CORY</name>
<evidence type="ECO:0000256" key="1">
    <source>
        <dbReference type="ARBA" id="ARBA00022729"/>
    </source>
</evidence>
<feature type="chain" id="PRO_5040802802" evidence="3">
    <location>
        <begin position="22"/>
        <end position="455"/>
    </location>
</feature>
<dbReference type="SUPFAM" id="SSF49363">
    <property type="entry name" value="Purple acid phosphatase, N-terminal domain"/>
    <property type="match status" value="1"/>
</dbReference>
<evidence type="ECO:0000313" key="6">
    <source>
        <dbReference type="Proteomes" id="UP001146468"/>
    </source>
</evidence>
<accession>A0A9X3LSX3</accession>
<gene>
    <name evidence="5" type="ORF">L8U60_04030</name>
</gene>
<keyword evidence="2" id="KW-0472">Membrane</keyword>
<evidence type="ECO:0000259" key="4">
    <source>
        <dbReference type="Pfam" id="PF16656"/>
    </source>
</evidence>
<dbReference type="InterPro" id="IPR015914">
    <property type="entry name" value="PAPs_N"/>
</dbReference>
<feature type="signal peptide" evidence="3">
    <location>
        <begin position="1"/>
        <end position="21"/>
    </location>
</feature>
<dbReference type="RefSeq" id="WP_269965090.1">
    <property type="nucleotide sequence ID" value="NZ_JAKMUS010000004.1"/>
</dbReference>
<protein>
    <submittedName>
        <fullName evidence="5">Metallophosphoesterase family protein</fullName>
    </submittedName>
</protein>
<dbReference type="SUPFAM" id="SSF56300">
    <property type="entry name" value="Metallo-dependent phosphatases"/>
    <property type="match status" value="1"/>
</dbReference>
<dbReference type="EMBL" id="JAKMUS010000004">
    <property type="protein sequence ID" value="MCZ9293651.1"/>
    <property type="molecule type" value="Genomic_DNA"/>
</dbReference>
<sequence length="455" mass="49550">MRNRFLAIATVAAVATTSVLAPSAASQVQPENPVVGKDAFQYKFDLPNREPHDVVLQVGETQDSVRLNWVTTFGITGQSVRIYEAGTDASTAKEVAATSADAEVNLTEGPLDEPDLKQFFAPIAHHKATVTGLKENTKYVYSVGSEADGWSKELAFTTGSYGDSWNFLFFGDPKLYNTQDLDGKTDAWANTVNQATTKYPKSAFLLSAGNQSGHSAYIEHSKFLSPEQMRKYRLAVNNGSNDNIHKPTYNAMYNHPTQGDENYWFAYNNALIVSLDSNDVQDIEDDAVFVRNTIAQQAKGKDWVIVTFHHRQEDQQFTQWRERMTQVFAEADVDLVLSGSGDAYSRTKVPEGNKAGGVEKQEGEVQYVTVGPTPDWTSVEVSPESLKVSTSDGQGGNVDSFTLTRAVEGTQPSGSSKAGIAFGILAGLLALIGGGLLFASQSGLLPKELKDLFPF</sequence>
<organism evidence="5 6">
    <name type="scientific">Corynebacterium meitnerae</name>
    <dbReference type="NCBI Taxonomy" id="2913498"/>
    <lineage>
        <taxon>Bacteria</taxon>
        <taxon>Bacillati</taxon>
        <taxon>Actinomycetota</taxon>
        <taxon>Actinomycetes</taxon>
        <taxon>Mycobacteriales</taxon>
        <taxon>Corynebacteriaceae</taxon>
        <taxon>Corynebacterium</taxon>
    </lineage>
</organism>